<dbReference type="EMBL" id="CACVKT020008742">
    <property type="protein sequence ID" value="CAC5417449.1"/>
    <property type="molecule type" value="Genomic_DNA"/>
</dbReference>
<dbReference type="Gene3D" id="3.30.40.10">
    <property type="entry name" value="Zinc/RING finger domain, C3HC4 (zinc finger)"/>
    <property type="match status" value="1"/>
</dbReference>
<name>A0A6J8E9J5_MYTCO</name>
<proteinExistence type="predicted"/>
<sequence length="348" mass="40184">MPPKNKNVVRNLQRRRKNKPWALQNPIKRLVKATGIKPTTLRRYVHTDDSDDAVQDVVKAVHKAAVQKTVKKNQKLDDFDKGVVRRTIYDLHKKSQFYKNASVKICVREGGHRSHENDISSEDTKFRQQGRHIVYLDETWLNTNHVVKGDWLDVPSTPMSVFEPHCKGTHRKVPSGKGYVARHNSSCKKKDIIKLFEEAKSHIDAERWAKFETHVEREFEEKLRQLDGIRDEDVNPVVIDMTDDDSQDSQRTIPYMFSEGEEEGNDDENDNDFEDSVSDTINDADEILCNTCGSIEPPKPIQKDKYISWFQCDACDQWVHNRCCTKPALMKNVCRCFSILTTGTSVNH</sequence>
<gene>
    <name evidence="1" type="ORF">MCOR_49947</name>
</gene>
<dbReference type="AlphaFoldDB" id="A0A6J8E9J5"/>
<reference evidence="1 2" key="1">
    <citation type="submission" date="2020-06" db="EMBL/GenBank/DDBJ databases">
        <authorList>
            <person name="Li R."/>
            <person name="Bekaert M."/>
        </authorList>
    </citation>
    <scope>NUCLEOTIDE SEQUENCE [LARGE SCALE GENOMIC DNA]</scope>
    <source>
        <strain evidence="2">wild</strain>
    </source>
</reference>
<protein>
    <submittedName>
        <fullName evidence="1">Uncharacterized protein</fullName>
    </submittedName>
</protein>
<evidence type="ECO:0000313" key="1">
    <source>
        <dbReference type="EMBL" id="CAC5417449.1"/>
    </source>
</evidence>
<accession>A0A6J8E9J5</accession>
<dbReference type="Proteomes" id="UP000507470">
    <property type="component" value="Unassembled WGS sequence"/>
</dbReference>
<dbReference type="InterPro" id="IPR013083">
    <property type="entry name" value="Znf_RING/FYVE/PHD"/>
</dbReference>
<keyword evidence="2" id="KW-1185">Reference proteome</keyword>
<organism evidence="1 2">
    <name type="scientific">Mytilus coruscus</name>
    <name type="common">Sea mussel</name>
    <dbReference type="NCBI Taxonomy" id="42192"/>
    <lineage>
        <taxon>Eukaryota</taxon>
        <taxon>Metazoa</taxon>
        <taxon>Spiralia</taxon>
        <taxon>Lophotrochozoa</taxon>
        <taxon>Mollusca</taxon>
        <taxon>Bivalvia</taxon>
        <taxon>Autobranchia</taxon>
        <taxon>Pteriomorphia</taxon>
        <taxon>Mytilida</taxon>
        <taxon>Mytiloidea</taxon>
        <taxon>Mytilidae</taxon>
        <taxon>Mytilinae</taxon>
        <taxon>Mytilus</taxon>
    </lineage>
</organism>
<evidence type="ECO:0000313" key="2">
    <source>
        <dbReference type="Proteomes" id="UP000507470"/>
    </source>
</evidence>